<proteinExistence type="predicted"/>
<evidence type="ECO:0000313" key="2">
    <source>
        <dbReference type="Proteomes" id="UP000054107"/>
    </source>
</evidence>
<evidence type="ECO:0008006" key="3">
    <source>
        <dbReference type="Google" id="ProtNLM"/>
    </source>
</evidence>
<dbReference type="Proteomes" id="UP000054107">
    <property type="component" value="Unassembled WGS sequence"/>
</dbReference>
<gene>
    <name evidence="1" type="primary">PARPA_08015.1 scaffold 31147</name>
</gene>
<dbReference type="CDD" id="cd12148">
    <property type="entry name" value="fungal_TF_MHR"/>
    <property type="match status" value="1"/>
</dbReference>
<organism evidence="1 2">
    <name type="scientific">Parasitella parasitica</name>
    <dbReference type="NCBI Taxonomy" id="35722"/>
    <lineage>
        <taxon>Eukaryota</taxon>
        <taxon>Fungi</taxon>
        <taxon>Fungi incertae sedis</taxon>
        <taxon>Mucoromycota</taxon>
        <taxon>Mucoromycotina</taxon>
        <taxon>Mucoromycetes</taxon>
        <taxon>Mucorales</taxon>
        <taxon>Mucorineae</taxon>
        <taxon>Mucoraceae</taxon>
        <taxon>Parasitella</taxon>
    </lineage>
</organism>
<dbReference type="AlphaFoldDB" id="A0A0B7N8W5"/>
<accession>A0A0B7N8W5</accession>
<dbReference type="OrthoDB" id="2217145at2759"/>
<name>A0A0B7N8W5_9FUNG</name>
<sequence length="565" mass="63659">MVQLQLSQLQKSTTSSSTSCRCQDPIACQHVKLLPASDPKSSTWNLTISNTRRGIQLQTSIRSLSDLSFFIKESFSVFVLSDAMPAHPCDSERRQVLAITFKSLGVEAAFRTVFSLQQEPPPLPPPLSQHTDGEATLQRQVLYLKLQMIQVYFNCYALLNPVFIHTWHYPKLQKSPDSLLSTAIASYVAFSSCTHIDMVGLSFSRTQFAELCRQEAKEMLQDALFDQEPSIDTCLALWVMCCVSRLSLRGKEARIQSSLCWQTVLQLKTIYLHRTLPDTLENMINAQVWRRLFFAARFVEFNYSMSYDGVTDFSNVAHHPDIELPSLLPCEVLDDRLTKAVLCYQYVSRLTTHSAGSDTEILGLRLMAGVIDTVPSSIIKFLEYRLMQLWDSVPESLRLGAGPYRLFDPKCAEVCDNASVLRFNLVFYIFWMNLQSRTMQKPQETDLTAAAFSRIDGDRALIIASICSDAASKIFKALYTVMPCGIELHWIAMCLDILKMLSSASNVPVKQRAIDNLAVLSQVFQDKLHGIGHGSHYASASNAPYLTQLKKLISSYMIVNKIFVT</sequence>
<dbReference type="STRING" id="35722.A0A0B7N8W5"/>
<reference evidence="1 2" key="1">
    <citation type="submission" date="2014-09" db="EMBL/GenBank/DDBJ databases">
        <authorList>
            <person name="Ellenberger Sabrina"/>
        </authorList>
    </citation>
    <scope>NUCLEOTIDE SEQUENCE [LARGE SCALE GENOMIC DNA]</scope>
    <source>
        <strain evidence="1 2">CBS 412.66</strain>
    </source>
</reference>
<keyword evidence="2" id="KW-1185">Reference proteome</keyword>
<dbReference type="EMBL" id="LN730585">
    <property type="protein sequence ID" value="CEP13879.1"/>
    <property type="molecule type" value="Genomic_DNA"/>
</dbReference>
<protein>
    <recommendedName>
        <fullName evidence="3">Transcription factor domain-containing protein</fullName>
    </recommendedName>
</protein>
<evidence type="ECO:0000313" key="1">
    <source>
        <dbReference type="EMBL" id="CEP13879.1"/>
    </source>
</evidence>